<sequence>MVRYLRETQPWKRAAERDLSIARILQPHFSGAVMNTHSAKHIHSYIEARRSLGRKDSTIRRELGMLSAAINYARRQWEWNPPNPVMGRKPPMGEHRVRWITPKEAARLIQAAKGNSHAPLLADFIELALHTGCRRDELLRLEWNRVDLAQRLVYLPSGKNKGKRNVSVPLNEAAMAIQDRLASFRKKHCKTSPWVFCHKDGERLQSVKKSFSTAVSKAGLEDFHIHDLRHTCAAWLVQAGVALVEVRELLRHTTVQVTEKYAHLNPQQSRNAVSVLDRMSRFGHAGGEVATEKTTKSLKNMVVWFLPKNHRNLLIFREVVVFKNHGWPHSWPHSGLATPTLPGCRTPPLLQVLSSSRGSLMGLVSQTGSRPEAEAFGYQRHGLRGQRLVLGMKPPERPPLHPFGFPPATVQKFRFPAQALAYAFDAACVLKPL</sequence>
<dbReference type="Gene3D" id="1.10.443.10">
    <property type="entry name" value="Intergrase catalytic core"/>
    <property type="match status" value="1"/>
</dbReference>
<organism evidence="6 7">
    <name type="scientific">Acidihalobacter ferrooxydans</name>
    <dbReference type="NCBI Taxonomy" id="1765967"/>
    <lineage>
        <taxon>Bacteria</taxon>
        <taxon>Pseudomonadati</taxon>
        <taxon>Pseudomonadota</taxon>
        <taxon>Gammaproteobacteria</taxon>
        <taxon>Chromatiales</taxon>
        <taxon>Ectothiorhodospiraceae</taxon>
        <taxon>Acidihalobacter</taxon>
    </lineage>
</organism>
<keyword evidence="2" id="KW-0229">DNA integration</keyword>
<dbReference type="EMBL" id="CP019434">
    <property type="protein sequence ID" value="APZ42930.1"/>
    <property type="molecule type" value="Genomic_DNA"/>
</dbReference>
<keyword evidence="7" id="KW-1185">Reference proteome</keyword>
<dbReference type="CDD" id="cd00796">
    <property type="entry name" value="INT_Rci_Hp1_C"/>
    <property type="match status" value="1"/>
</dbReference>
<keyword evidence="4" id="KW-0233">DNA recombination</keyword>
<keyword evidence="3" id="KW-0238">DNA-binding</keyword>
<dbReference type="Pfam" id="PF00589">
    <property type="entry name" value="Phage_integrase"/>
    <property type="match status" value="1"/>
</dbReference>
<dbReference type="Proteomes" id="UP000243807">
    <property type="component" value="Chromosome"/>
</dbReference>
<dbReference type="InterPro" id="IPR013762">
    <property type="entry name" value="Integrase-like_cat_sf"/>
</dbReference>
<accession>A0A1P8UGJ3</accession>
<dbReference type="InterPro" id="IPR010998">
    <property type="entry name" value="Integrase_recombinase_N"/>
</dbReference>
<dbReference type="PANTHER" id="PTHR30349">
    <property type="entry name" value="PHAGE INTEGRASE-RELATED"/>
    <property type="match status" value="1"/>
</dbReference>
<dbReference type="GO" id="GO:0015074">
    <property type="term" value="P:DNA integration"/>
    <property type="evidence" value="ECO:0007669"/>
    <property type="project" value="UniProtKB-KW"/>
</dbReference>
<gene>
    <name evidence="6" type="ORF">BW247_07350</name>
</gene>
<protein>
    <recommendedName>
        <fullName evidence="5">Tyr recombinase domain-containing protein</fullName>
    </recommendedName>
</protein>
<dbReference type="PROSITE" id="PS51898">
    <property type="entry name" value="TYR_RECOMBINASE"/>
    <property type="match status" value="1"/>
</dbReference>
<proteinExistence type="inferred from homology"/>
<reference evidence="6 7" key="1">
    <citation type="submission" date="2017-01" db="EMBL/GenBank/DDBJ databases">
        <title>Draft sequence of Acidihalobacter ferrooxidans strain DSM 14175 (strain V8).</title>
        <authorList>
            <person name="Khaleque H.N."/>
            <person name="Ramsay J.P."/>
            <person name="Murphy R.J.T."/>
            <person name="Kaksonen A.H."/>
            <person name="Boxall N.J."/>
            <person name="Watkin E.L.J."/>
        </authorList>
    </citation>
    <scope>NUCLEOTIDE SEQUENCE [LARGE SCALE GENOMIC DNA]</scope>
    <source>
        <strain evidence="6 7">V8</strain>
    </source>
</reference>
<dbReference type="GO" id="GO:0003677">
    <property type="term" value="F:DNA binding"/>
    <property type="evidence" value="ECO:0007669"/>
    <property type="project" value="UniProtKB-KW"/>
</dbReference>
<evidence type="ECO:0000313" key="6">
    <source>
        <dbReference type="EMBL" id="APZ42930.1"/>
    </source>
</evidence>
<dbReference type="Gene3D" id="1.10.150.130">
    <property type="match status" value="1"/>
</dbReference>
<dbReference type="AlphaFoldDB" id="A0A1P8UGJ3"/>
<dbReference type="InterPro" id="IPR050090">
    <property type="entry name" value="Tyrosine_recombinase_XerCD"/>
</dbReference>
<dbReference type="GO" id="GO:0006310">
    <property type="term" value="P:DNA recombination"/>
    <property type="evidence" value="ECO:0007669"/>
    <property type="project" value="UniProtKB-KW"/>
</dbReference>
<dbReference type="STRING" id="1765967.BW247_07350"/>
<dbReference type="KEGG" id="afy:BW247_07350"/>
<evidence type="ECO:0000256" key="2">
    <source>
        <dbReference type="ARBA" id="ARBA00022908"/>
    </source>
</evidence>
<dbReference type="InterPro" id="IPR002104">
    <property type="entry name" value="Integrase_catalytic"/>
</dbReference>
<name>A0A1P8UGJ3_9GAMM</name>
<dbReference type="PANTHER" id="PTHR30349:SF64">
    <property type="entry name" value="PROPHAGE INTEGRASE INTD-RELATED"/>
    <property type="match status" value="1"/>
</dbReference>
<evidence type="ECO:0000313" key="7">
    <source>
        <dbReference type="Proteomes" id="UP000243807"/>
    </source>
</evidence>
<evidence type="ECO:0000259" key="5">
    <source>
        <dbReference type="PROSITE" id="PS51898"/>
    </source>
</evidence>
<comment type="similarity">
    <text evidence="1">Belongs to the 'phage' integrase family.</text>
</comment>
<evidence type="ECO:0000256" key="4">
    <source>
        <dbReference type="ARBA" id="ARBA00023172"/>
    </source>
</evidence>
<dbReference type="InterPro" id="IPR011010">
    <property type="entry name" value="DNA_brk_join_enz"/>
</dbReference>
<feature type="domain" description="Tyr recombinase" evidence="5">
    <location>
        <begin position="95"/>
        <end position="274"/>
    </location>
</feature>
<dbReference type="RefSeq" id="WP_076836578.1">
    <property type="nucleotide sequence ID" value="NZ_CP019434.1"/>
</dbReference>
<dbReference type="OrthoDB" id="5567253at2"/>
<evidence type="ECO:0000256" key="1">
    <source>
        <dbReference type="ARBA" id="ARBA00008857"/>
    </source>
</evidence>
<dbReference type="SUPFAM" id="SSF56349">
    <property type="entry name" value="DNA breaking-rejoining enzymes"/>
    <property type="match status" value="1"/>
</dbReference>
<evidence type="ECO:0000256" key="3">
    <source>
        <dbReference type="ARBA" id="ARBA00023125"/>
    </source>
</evidence>